<comment type="caution">
    <text evidence="2">The sequence shown here is derived from an EMBL/GenBank/DDBJ whole genome shotgun (WGS) entry which is preliminary data.</text>
</comment>
<sequence length="44" mass="5179">MTKPTYTDDEGEWHVPTREDWIEIGRAISPIVLIWIAIILWISL</sequence>
<gene>
    <name evidence="2" type="ORF">C7440_1013</name>
</gene>
<feature type="transmembrane region" description="Helical" evidence="1">
    <location>
        <begin position="24"/>
        <end position="42"/>
    </location>
</feature>
<keyword evidence="1" id="KW-0472">Membrane</keyword>
<keyword evidence="1" id="KW-1133">Transmembrane helix</keyword>
<dbReference type="Proteomes" id="UP000246145">
    <property type="component" value="Unassembled WGS sequence"/>
</dbReference>
<reference evidence="2 3" key="1">
    <citation type="submission" date="2018-04" db="EMBL/GenBank/DDBJ databases">
        <title>Genomic Encyclopedia of Type Strains, Phase IV (KMG-IV): sequencing the most valuable type-strain genomes for metagenomic binning, comparative biology and taxonomic classification.</title>
        <authorList>
            <person name="Goeker M."/>
        </authorList>
    </citation>
    <scope>NUCLEOTIDE SEQUENCE [LARGE SCALE GENOMIC DNA]</scope>
    <source>
        <strain evidence="2 3">DSM 10065</strain>
    </source>
</reference>
<keyword evidence="1" id="KW-0812">Transmembrane</keyword>
<dbReference type="AlphaFoldDB" id="A0A2U1CRS2"/>
<evidence type="ECO:0000313" key="3">
    <source>
        <dbReference type="Proteomes" id="UP000246145"/>
    </source>
</evidence>
<dbReference type="EMBL" id="QEKO01000001">
    <property type="protein sequence ID" value="PVY68602.1"/>
    <property type="molecule type" value="Genomic_DNA"/>
</dbReference>
<organism evidence="2 3">
    <name type="scientific">Pusillimonas noertemannii</name>
    <dbReference type="NCBI Taxonomy" id="305977"/>
    <lineage>
        <taxon>Bacteria</taxon>
        <taxon>Pseudomonadati</taxon>
        <taxon>Pseudomonadota</taxon>
        <taxon>Betaproteobacteria</taxon>
        <taxon>Burkholderiales</taxon>
        <taxon>Alcaligenaceae</taxon>
        <taxon>Pusillimonas</taxon>
    </lineage>
</organism>
<protein>
    <submittedName>
        <fullName evidence="2">Uncharacterized protein</fullName>
    </submittedName>
</protein>
<proteinExistence type="predicted"/>
<keyword evidence="3" id="KW-1185">Reference proteome</keyword>
<dbReference type="RefSeq" id="WP_257215306.1">
    <property type="nucleotide sequence ID" value="NZ_JACCEX010000001.1"/>
</dbReference>
<accession>A0A2U1CRS2</accession>
<evidence type="ECO:0000313" key="2">
    <source>
        <dbReference type="EMBL" id="PVY68602.1"/>
    </source>
</evidence>
<name>A0A2U1CRS2_9BURK</name>
<evidence type="ECO:0000256" key="1">
    <source>
        <dbReference type="SAM" id="Phobius"/>
    </source>
</evidence>